<name>A0A8X6QF23_NEPPI</name>
<sequence length="100" mass="11592">MSENHHKAHFIVCCLKREIRERRGADFLNTFSLAPDLRRKSLIDKSVCINNIFGKLLLKFPKLTKLPDPNNPAKHITVYYINTKRPPVAAKPRRLATDRL</sequence>
<keyword evidence="2" id="KW-1185">Reference proteome</keyword>
<reference evidence="1" key="1">
    <citation type="submission" date="2020-08" db="EMBL/GenBank/DDBJ databases">
        <title>Multicomponent nature underlies the extraordinary mechanical properties of spider dragline silk.</title>
        <authorList>
            <person name="Kono N."/>
            <person name="Nakamura H."/>
            <person name="Mori M."/>
            <person name="Yoshida Y."/>
            <person name="Ohtoshi R."/>
            <person name="Malay A.D."/>
            <person name="Moran D.A.P."/>
            <person name="Tomita M."/>
            <person name="Numata K."/>
            <person name="Arakawa K."/>
        </authorList>
    </citation>
    <scope>NUCLEOTIDE SEQUENCE</scope>
</reference>
<dbReference type="AlphaFoldDB" id="A0A8X6QF23"/>
<proteinExistence type="predicted"/>
<dbReference type="EMBL" id="BMAW01030898">
    <property type="protein sequence ID" value="GFU18611.1"/>
    <property type="molecule type" value="Genomic_DNA"/>
</dbReference>
<dbReference type="Proteomes" id="UP000887013">
    <property type="component" value="Unassembled WGS sequence"/>
</dbReference>
<comment type="caution">
    <text evidence="1">The sequence shown here is derived from an EMBL/GenBank/DDBJ whole genome shotgun (WGS) entry which is preliminary data.</text>
</comment>
<organism evidence="1 2">
    <name type="scientific">Nephila pilipes</name>
    <name type="common">Giant wood spider</name>
    <name type="synonym">Nephila maculata</name>
    <dbReference type="NCBI Taxonomy" id="299642"/>
    <lineage>
        <taxon>Eukaryota</taxon>
        <taxon>Metazoa</taxon>
        <taxon>Ecdysozoa</taxon>
        <taxon>Arthropoda</taxon>
        <taxon>Chelicerata</taxon>
        <taxon>Arachnida</taxon>
        <taxon>Araneae</taxon>
        <taxon>Araneomorphae</taxon>
        <taxon>Entelegynae</taxon>
        <taxon>Araneoidea</taxon>
        <taxon>Nephilidae</taxon>
        <taxon>Nephila</taxon>
    </lineage>
</organism>
<evidence type="ECO:0000313" key="2">
    <source>
        <dbReference type="Proteomes" id="UP000887013"/>
    </source>
</evidence>
<accession>A0A8X6QF23</accession>
<gene>
    <name evidence="1" type="primary">TY3B-I_1475</name>
    <name evidence="1" type="ORF">NPIL_372721</name>
</gene>
<protein>
    <submittedName>
        <fullName evidence="1">Transposon Ty3-I Gag-Pol polyprotein</fullName>
    </submittedName>
</protein>
<evidence type="ECO:0000313" key="1">
    <source>
        <dbReference type="EMBL" id="GFU18611.1"/>
    </source>
</evidence>